<gene>
    <name evidence="3" type="primary">LRRC9_2</name>
    <name evidence="3" type="ORF">HK099_007615</name>
</gene>
<comment type="caution">
    <text evidence="3">The sequence shown here is derived from an EMBL/GenBank/DDBJ whole genome shotgun (WGS) entry which is preliminary data.</text>
</comment>
<organism evidence="3 4">
    <name type="scientific">Clydaea vesicula</name>
    <dbReference type="NCBI Taxonomy" id="447962"/>
    <lineage>
        <taxon>Eukaryota</taxon>
        <taxon>Fungi</taxon>
        <taxon>Fungi incertae sedis</taxon>
        <taxon>Chytridiomycota</taxon>
        <taxon>Chytridiomycota incertae sedis</taxon>
        <taxon>Chytridiomycetes</taxon>
        <taxon>Lobulomycetales</taxon>
        <taxon>Lobulomycetaceae</taxon>
        <taxon>Clydaea</taxon>
    </lineage>
</organism>
<evidence type="ECO:0000256" key="2">
    <source>
        <dbReference type="ARBA" id="ARBA00022737"/>
    </source>
</evidence>
<dbReference type="EMBL" id="JADGJW010000753">
    <property type="protein sequence ID" value="KAJ3213041.1"/>
    <property type="molecule type" value="Genomic_DNA"/>
</dbReference>
<keyword evidence="4" id="KW-1185">Reference proteome</keyword>
<evidence type="ECO:0000256" key="1">
    <source>
        <dbReference type="ARBA" id="ARBA00022614"/>
    </source>
</evidence>
<dbReference type="SMART" id="SM00364">
    <property type="entry name" value="LRR_BAC"/>
    <property type="match status" value="5"/>
</dbReference>
<name>A0AAD5TYF3_9FUNG</name>
<evidence type="ECO:0000313" key="3">
    <source>
        <dbReference type="EMBL" id="KAJ3213041.1"/>
    </source>
</evidence>
<dbReference type="InterPro" id="IPR050836">
    <property type="entry name" value="SDS22/Internalin_LRR"/>
</dbReference>
<reference evidence="3" key="1">
    <citation type="submission" date="2020-05" db="EMBL/GenBank/DDBJ databases">
        <title>Phylogenomic resolution of chytrid fungi.</title>
        <authorList>
            <person name="Stajich J.E."/>
            <person name="Amses K."/>
            <person name="Simmons R."/>
            <person name="Seto K."/>
            <person name="Myers J."/>
            <person name="Bonds A."/>
            <person name="Quandt C.A."/>
            <person name="Barry K."/>
            <person name="Liu P."/>
            <person name="Grigoriev I."/>
            <person name="Longcore J.E."/>
            <person name="James T.Y."/>
        </authorList>
    </citation>
    <scope>NUCLEOTIDE SEQUENCE</scope>
    <source>
        <strain evidence="3">JEL0476</strain>
    </source>
</reference>
<dbReference type="PROSITE" id="PS51450">
    <property type="entry name" value="LRR"/>
    <property type="match status" value="7"/>
</dbReference>
<proteinExistence type="predicted"/>
<accession>A0AAD5TYF3</accession>
<dbReference type="Proteomes" id="UP001211065">
    <property type="component" value="Unassembled WGS sequence"/>
</dbReference>
<evidence type="ECO:0000313" key="4">
    <source>
        <dbReference type="Proteomes" id="UP001211065"/>
    </source>
</evidence>
<dbReference type="Pfam" id="PF12799">
    <property type="entry name" value="LRR_4"/>
    <property type="match status" value="1"/>
</dbReference>
<dbReference type="SMART" id="SM00365">
    <property type="entry name" value="LRR_SD22"/>
    <property type="match status" value="10"/>
</dbReference>
<protein>
    <submittedName>
        <fullName evidence="3">Leucine-rich repeat-containing protein 9</fullName>
    </submittedName>
</protein>
<dbReference type="Pfam" id="PF13855">
    <property type="entry name" value="LRR_8"/>
    <property type="match status" value="1"/>
</dbReference>
<dbReference type="AlphaFoldDB" id="A0AAD5TYF3"/>
<dbReference type="InterPro" id="IPR001611">
    <property type="entry name" value="Leu-rich_rpt"/>
</dbReference>
<keyword evidence="2" id="KW-0677">Repeat</keyword>
<dbReference type="PANTHER" id="PTHR46652">
    <property type="entry name" value="LEUCINE-RICH REPEAT AND IQ DOMAIN-CONTAINING PROTEIN 1-RELATED"/>
    <property type="match status" value="1"/>
</dbReference>
<dbReference type="Gene3D" id="3.80.10.10">
    <property type="entry name" value="Ribonuclease Inhibitor"/>
    <property type="match status" value="5"/>
</dbReference>
<dbReference type="InterPro" id="IPR025875">
    <property type="entry name" value="Leu-rich_rpt_4"/>
</dbReference>
<dbReference type="InterPro" id="IPR032675">
    <property type="entry name" value="LRR_dom_sf"/>
</dbReference>
<keyword evidence="1" id="KW-0433">Leucine-rich repeat</keyword>
<sequence>MEYTEDDLLNTNFSSISEITLEPKILEIARSCHLAQPFMTISSRRIEREIHRVDTQVSELMSELQKYTEIKSNVFPTIAFTMGLLLRKSINTIETLNLSFCQPKVENQEQTKTLNTKLNPTTSFLNDFSTFTNLKHLYISNTDIYNEKMLENLKNFSLLETLDLSFNFLQYLPKSLKYLTKLKVLNLMGNKLDIDMYFDFFPKNSENTKNENNAVEFWFNSLTNLDLRFNLICSRKNYDTIFISKLKNLKLFNGVEIKEENKPVKINYEKLLIERSSCQKYIFRPLSVRTHRGFGSTTSFHEYWDPKSKRMQIYLCDSSPLNQEKYFTTPNADKIRHITTLELDNCNLFDLKLLPDGMVNLRWASFKNNNLREIDKLENFQGLEELCLEGNEIEHLECLIKLPNLARLDASNNRVANIVAAASFKSLVFLSLEGNRIKSLKEFAHNHTLMELYVANNEIKDLFSIFPLKEIQRLIILDLTGNEITKCKDYRLFLIFHLSKLKILDGGSISTKEQQSAKDLLFGRLTVELLGEKIGHFSFKNILELDLRNFKIKEIDCFKPLTFEKKPSSGLDEFRNLKRINFDNNCLTNIDSLTRLRGLKYLSLNGNKIERLLVTDSPGYFNKNIESDTKVTPEYNLSYILFPNLEELYLGNNLISKISDLGLGRIPNLRYLNLNGNKITKLDGLEHLTSLISLVLDKNHIKSAEPSSFLSLVNLRDLHLRENRIKTLCHFDCLPNLQKIFLQGNRIQEISELEKFKLPNLQEISLTGNSVSRRQIFRVTLIMRCPNLLVIDGKDVTEEERLRVEGFLSEQNQLKEDVAKILPPPLLNQSMNSIVKLPIKIKSVVLDGLEMKLSSNNSGFGSSNRMN</sequence>
<dbReference type="PANTHER" id="PTHR46652:SF3">
    <property type="entry name" value="LEUCINE-RICH REPEAT-CONTAINING PROTEIN 9"/>
    <property type="match status" value="1"/>
</dbReference>
<dbReference type="InterPro" id="IPR003591">
    <property type="entry name" value="Leu-rich_rpt_typical-subtyp"/>
</dbReference>
<dbReference type="Pfam" id="PF14580">
    <property type="entry name" value="LRR_9"/>
    <property type="match status" value="1"/>
</dbReference>
<dbReference type="SMART" id="SM00369">
    <property type="entry name" value="LRR_TYP"/>
    <property type="match status" value="10"/>
</dbReference>
<dbReference type="SUPFAM" id="SSF52058">
    <property type="entry name" value="L domain-like"/>
    <property type="match status" value="1"/>
</dbReference>